<dbReference type="EMBL" id="UGGT01000002">
    <property type="protein sequence ID" value="STO91545.1"/>
    <property type="molecule type" value="Genomic_DNA"/>
</dbReference>
<protein>
    <submittedName>
        <fullName evidence="1">Uncharacterized protein</fullName>
    </submittedName>
</protein>
<evidence type="ECO:0000313" key="2">
    <source>
        <dbReference type="Proteomes" id="UP000254554"/>
    </source>
</evidence>
<evidence type="ECO:0000313" key="1">
    <source>
        <dbReference type="EMBL" id="STO91545.1"/>
    </source>
</evidence>
<proteinExistence type="predicted"/>
<reference evidence="1 2" key="1">
    <citation type="submission" date="2018-06" db="EMBL/GenBank/DDBJ databases">
        <authorList>
            <consortium name="Pathogen Informatics"/>
            <person name="Doyle S."/>
        </authorList>
    </citation>
    <scope>NUCLEOTIDE SEQUENCE [LARGE SCALE GENOMIC DNA]</scope>
    <source>
        <strain evidence="1 2">NCTC11370</strain>
    </source>
</reference>
<keyword evidence="2" id="KW-1185">Reference proteome</keyword>
<dbReference type="AlphaFoldDB" id="A0A377IVI7"/>
<sequence length="29" mass="3215">MNTVSAQLKNGNYLLISAELSTISYLQNK</sequence>
<organism evidence="1 2">
    <name type="scientific">Fluoribacter dumoffii</name>
    <dbReference type="NCBI Taxonomy" id="463"/>
    <lineage>
        <taxon>Bacteria</taxon>
        <taxon>Pseudomonadati</taxon>
        <taxon>Pseudomonadota</taxon>
        <taxon>Gammaproteobacteria</taxon>
        <taxon>Legionellales</taxon>
        <taxon>Legionellaceae</taxon>
        <taxon>Fluoribacter</taxon>
    </lineage>
</organism>
<accession>A0A377IVI7</accession>
<gene>
    <name evidence="1" type="ORF">NCTC11370_03523</name>
</gene>
<name>A0A377IVI7_9GAMM</name>
<dbReference type="Proteomes" id="UP000254554">
    <property type="component" value="Unassembled WGS sequence"/>
</dbReference>